<dbReference type="GeneTree" id="ENSGT01070000254120"/>
<name>A0A6P6M9J6_CARAU</name>
<dbReference type="AlphaFoldDB" id="A0A6P6M9J6"/>
<evidence type="ECO:0000313" key="4">
    <source>
        <dbReference type="RefSeq" id="XP_026093375.1"/>
    </source>
</evidence>
<dbReference type="Proteomes" id="UP000515129">
    <property type="component" value="Chromosome 4"/>
</dbReference>
<dbReference type="RefSeq" id="XP_026093393.1">
    <property type="nucleotide sequence ID" value="XM_026237608.1"/>
</dbReference>
<dbReference type="PANTHER" id="PTHR34153:SF2">
    <property type="entry name" value="SI:CH211-262H13.3-RELATED"/>
    <property type="match status" value="1"/>
</dbReference>
<dbReference type="GeneID" id="113066017"/>
<evidence type="ECO:0000313" key="3">
    <source>
        <dbReference type="Proteomes" id="UP000515129"/>
    </source>
</evidence>
<reference evidence="4 5" key="1">
    <citation type="submission" date="2025-04" db="UniProtKB">
        <authorList>
            <consortium name="RefSeq"/>
        </authorList>
    </citation>
    <scope>IDENTIFICATION</scope>
    <source>
        <strain evidence="4 5">Wakin</strain>
        <tissue evidence="4 5">Muscle</tissue>
    </source>
</reference>
<evidence type="ECO:0000313" key="6">
    <source>
        <dbReference type="RefSeq" id="XP_026093393.1"/>
    </source>
</evidence>
<evidence type="ECO:0000256" key="1">
    <source>
        <dbReference type="SAM" id="MobiDB-lite"/>
    </source>
</evidence>
<evidence type="ECO:0000313" key="5">
    <source>
        <dbReference type="RefSeq" id="XP_026093384.1"/>
    </source>
</evidence>
<accession>A0A6P6M9J6</accession>
<dbReference type="RefSeq" id="XP_026093375.1">
    <property type="nucleotide sequence ID" value="XM_026237590.1"/>
</dbReference>
<feature type="region of interest" description="Disordered" evidence="1">
    <location>
        <begin position="405"/>
        <end position="426"/>
    </location>
</feature>
<sequence>MFLLIEFTETKTVNIISESWFEDGVTWWPNYKSDERINRAIQKCEEPGEDWKKFDVRVLSRTGDYLKARDKLRASLTCNTSELQTDDEEEVIRKRKIKPRQIFGDTDSDSEPEGGIKRRYHNLSTCLPPPIPPPTPDIPSTETCQTSIRPLPDLRQIEYSSFTAAPPVHFNAAGMPSSPLRHCSVGYVPNLMPLEDGYYTVPPVATPTSDRPSSSMGHISTMPQMSKEHSFRPTFRLGKMGTGPIPCSAAQLHILTLLENVKEQQTQLAFAVSNLAARLGTENPVAEMPHNISVPLATMPEVEELEEWLKDSRNARAKQNMISALGAVGGQNTKRITWNILHRLFSDSVAKKINWKGVNGKKCFKEMHTRSLLIRAVRSNPSSTGAADTDIDSYAIRWFNLASDRGGGRKERERAKEALTEISHGN</sequence>
<feature type="region of interest" description="Disordered" evidence="1">
    <location>
        <begin position="206"/>
        <end position="229"/>
    </location>
</feature>
<dbReference type="RefSeq" id="XP_026093384.1">
    <property type="nucleotide sequence ID" value="XM_026237599.1"/>
</dbReference>
<keyword evidence="3" id="KW-1185">Reference proteome</keyword>
<dbReference type="InterPro" id="IPR032071">
    <property type="entry name" value="DUF4806"/>
</dbReference>
<evidence type="ECO:0000259" key="2">
    <source>
        <dbReference type="Pfam" id="PF16064"/>
    </source>
</evidence>
<feature type="compositionally biased region" description="Basic and acidic residues" evidence="1">
    <location>
        <begin position="406"/>
        <end position="419"/>
    </location>
</feature>
<organism evidence="3 4">
    <name type="scientific">Carassius auratus</name>
    <name type="common">Goldfish</name>
    <dbReference type="NCBI Taxonomy" id="7957"/>
    <lineage>
        <taxon>Eukaryota</taxon>
        <taxon>Metazoa</taxon>
        <taxon>Chordata</taxon>
        <taxon>Craniata</taxon>
        <taxon>Vertebrata</taxon>
        <taxon>Euteleostomi</taxon>
        <taxon>Actinopterygii</taxon>
        <taxon>Neopterygii</taxon>
        <taxon>Teleostei</taxon>
        <taxon>Ostariophysi</taxon>
        <taxon>Cypriniformes</taxon>
        <taxon>Cyprinidae</taxon>
        <taxon>Cyprininae</taxon>
        <taxon>Carassius</taxon>
    </lineage>
</organism>
<dbReference type="Pfam" id="PF16064">
    <property type="entry name" value="DUF4806"/>
    <property type="match status" value="1"/>
</dbReference>
<feature type="domain" description="DUF4806" evidence="2">
    <location>
        <begin position="291"/>
        <end position="369"/>
    </location>
</feature>
<dbReference type="PANTHER" id="PTHR34153">
    <property type="entry name" value="SI:CH211-262H13.3-RELATED-RELATED"/>
    <property type="match status" value="1"/>
</dbReference>
<protein>
    <submittedName>
        <fullName evidence="4 5">Uncharacterized protein LOC113066017 isoform X2</fullName>
    </submittedName>
</protein>
<feature type="compositionally biased region" description="Polar residues" evidence="1">
    <location>
        <begin position="206"/>
        <end position="224"/>
    </location>
</feature>
<gene>
    <name evidence="4 5 6" type="primary">LOC113066017</name>
</gene>
<proteinExistence type="predicted"/>